<dbReference type="EMBL" id="CAXIEN010000111">
    <property type="protein sequence ID" value="CAL1278321.1"/>
    <property type="molecule type" value="Genomic_DNA"/>
</dbReference>
<reference evidence="2 3" key="1">
    <citation type="submission" date="2024-04" db="EMBL/GenBank/DDBJ databases">
        <authorList>
            <person name="Rising A."/>
            <person name="Reimegard J."/>
            <person name="Sonavane S."/>
            <person name="Akerstrom W."/>
            <person name="Nylinder S."/>
            <person name="Hedman E."/>
            <person name="Kallberg Y."/>
        </authorList>
    </citation>
    <scope>NUCLEOTIDE SEQUENCE [LARGE SCALE GENOMIC DNA]</scope>
</reference>
<comment type="caution">
    <text evidence="2">The sequence shown here is derived from an EMBL/GenBank/DDBJ whole genome shotgun (WGS) entry which is preliminary data.</text>
</comment>
<name>A0AAV2A2P3_9ARAC</name>
<feature type="domain" description="SGNH hydrolase-type esterase" evidence="1">
    <location>
        <begin position="11"/>
        <end position="208"/>
    </location>
</feature>
<dbReference type="CDD" id="cd01838">
    <property type="entry name" value="Isoamyl_acetate_hydrolase_like"/>
    <property type="match status" value="1"/>
</dbReference>
<dbReference type="PANTHER" id="PTHR14209">
    <property type="entry name" value="ISOAMYL ACETATE-HYDROLYZING ESTERASE 1"/>
    <property type="match status" value="1"/>
</dbReference>
<evidence type="ECO:0000259" key="1">
    <source>
        <dbReference type="Pfam" id="PF13472"/>
    </source>
</evidence>
<gene>
    <name evidence="2" type="ORF">LARSCL_LOCUS9714</name>
</gene>
<dbReference type="Pfam" id="PF13472">
    <property type="entry name" value="Lipase_GDSL_2"/>
    <property type="match status" value="1"/>
</dbReference>
<dbReference type="AlphaFoldDB" id="A0AAV2A2P3"/>
<dbReference type="InterPro" id="IPR013830">
    <property type="entry name" value="SGNH_hydro"/>
</dbReference>
<dbReference type="InterPro" id="IPR045136">
    <property type="entry name" value="Iah1-like"/>
</dbReference>
<dbReference type="Proteomes" id="UP001497382">
    <property type="component" value="Unassembled WGS sequence"/>
</dbReference>
<dbReference type="InterPro" id="IPR036514">
    <property type="entry name" value="SGNH_hydro_sf"/>
</dbReference>
<keyword evidence="3" id="KW-1185">Reference proteome</keyword>
<proteinExistence type="predicted"/>
<evidence type="ECO:0000313" key="3">
    <source>
        <dbReference type="Proteomes" id="UP001497382"/>
    </source>
</evidence>
<dbReference type="Gene3D" id="3.40.50.1110">
    <property type="entry name" value="SGNH hydrolase"/>
    <property type="match status" value="1"/>
</dbReference>
<evidence type="ECO:0000313" key="2">
    <source>
        <dbReference type="EMBL" id="CAL1278321.1"/>
    </source>
</evidence>
<organism evidence="2 3">
    <name type="scientific">Larinioides sclopetarius</name>
    <dbReference type="NCBI Taxonomy" id="280406"/>
    <lineage>
        <taxon>Eukaryota</taxon>
        <taxon>Metazoa</taxon>
        <taxon>Ecdysozoa</taxon>
        <taxon>Arthropoda</taxon>
        <taxon>Chelicerata</taxon>
        <taxon>Arachnida</taxon>
        <taxon>Araneae</taxon>
        <taxon>Araneomorphae</taxon>
        <taxon>Entelegynae</taxon>
        <taxon>Araneoidea</taxon>
        <taxon>Araneidae</taxon>
        <taxon>Larinioides</taxon>
    </lineage>
</organism>
<dbReference type="SUPFAM" id="SSF52266">
    <property type="entry name" value="SGNH hydrolase"/>
    <property type="match status" value="1"/>
</dbReference>
<sequence length="257" mass="29653">MSIVWPKIVLFGDSQVQVRFFSVVANSRAFDPSSSPWGALLATKFQRVADVITRGFSGYTSRSGRIILPHIFNRENISDVEAFVIFFGSNDSSGKLDASPYYVPIEEYSENLEEMIKYLQSIGLRKDKIILMTPGPFHAEKFLKWCQEMGRDFPVKDEKLVPEYVKACLGVAKKHNLDSVNIYEEMKKHEDWPRFLIDGLHISPDGAELTYELLWPILKKKIDPSEMLLPYWRDINHIKAEDNEDDICFKKCPNLRV</sequence>
<accession>A0AAV2A2P3</accession>
<protein>
    <recommendedName>
        <fullName evidence="1">SGNH hydrolase-type esterase domain-containing protein</fullName>
    </recommendedName>
</protein>
<dbReference type="PANTHER" id="PTHR14209:SF19">
    <property type="entry name" value="ISOAMYL ACETATE-HYDROLYZING ESTERASE 1 HOMOLOG"/>
    <property type="match status" value="1"/>
</dbReference>